<accession>A0A9Q0DU10</accession>
<organism evidence="5 6">
    <name type="scientific">Muraenolepis orangiensis</name>
    <name type="common">Patagonian moray cod</name>
    <dbReference type="NCBI Taxonomy" id="630683"/>
    <lineage>
        <taxon>Eukaryota</taxon>
        <taxon>Metazoa</taxon>
        <taxon>Chordata</taxon>
        <taxon>Craniata</taxon>
        <taxon>Vertebrata</taxon>
        <taxon>Euteleostomi</taxon>
        <taxon>Actinopterygii</taxon>
        <taxon>Neopterygii</taxon>
        <taxon>Teleostei</taxon>
        <taxon>Neoteleostei</taxon>
        <taxon>Acanthomorphata</taxon>
        <taxon>Zeiogadaria</taxon>
        <taxon>Gadariae</taxon>
        <taxon>Gadiformes</taxon>
        <taxon>Muraenolepidoidei</taxon>
        <taxon>Muraenolepididae</taxon>
        <taxon>Muraenolepis</taxon>
    </lineage>
</organism>
<dbReference type="InterPro" id="IPR002347">
    <property type="entry name" value="SDR_fam"/>
</dbReference>
<evidence type="ECO:0000256" key="1">
    <source>
        <dbReference type="ARBA" id="ARBA00006484"/>
    </source>
</evidence>
<dbReference type="PANTHER" id="PTHR43313:SF3">
    <property type="entry name" value="17-BETA-HYDROXYSTEROID DEHYDROGENASE TYPE 2"/>
    <property type="match status" value="1"/>
</dbReference>
<dbReference type="OrthoDB" id="9876299at2759"/>
<keyword evidence="2" id="KW-0560">Oxidoreductase</keyword>
<proteinExistence type="inferred from homology"/>
<evidence type="ECO:0000313" key="6">
    <source>
        <dbReference type="Proteomes" id="UP001148018"/>
    </source>
</evidence>
<dbReference type="PROSITE" id="PS00061">
    <property type="entry name" value="ADH_SHORT"/>
    <property type="match status" value="1"/>
</dbReference>
<feature type="transmembrane region" description="Helical" evidence="4">
    <location>
        <begin position="51"/>
        <end position="75"/>
    </location>
</feature>
<dbReference type="InterPro" id="IPR036291">
    <property type="entry name" value="NAD(P)-bd_dom_sf"/>
</dbReference>
<dbReference type="PANTHER" id="PTHR43313">
    <property type="entry name" value="SHORT-CHAIN DEHYDROGENASE/REDUCTASE FAMILY 9C"/>
    <property type="match status" value="1"/>
</dbReference>
<dbReference type="Pfam" id="PF00106">
    <property type="entry name" value="adh_short"/>
    <property type="match status" value="1"/>
</dbReference>
<dbReference type="PRINTS" id="PR00081">
    <property type="entry name" value="GDHRDH"/>
</dbReference>
<comment type="similarity">
    <text evidence="1 3">Belongs to the short-chain dehydrogenases/reductases (SDR) family.</text>
</comment>
<keyword evidence="4" id="KW-1133">Transmembrane helix</keyword>
<reference evidence="5" key="1">
    <citation type="submission" date="2022-07" db="EMBL/GenBank/DDBJ databases">
        <title>Chromosome-level genome of Muraenolepis orangiensis.</title>
        <authorList>
            <person name="Kim J."/>
        </authorList>
    </citation>
    <scope>NUCLEOTIDE SEQUENCE</scope>
    <source>
        <strain evidence="5">KU_S4_2022</strain>
        <tissue evidence="5">Muscle</tissue>
    </source>
</reference>
<dbReference type="Gene3D" id="3.40.50.720">
    <property type="entry name" value="NAD(P)-binding Rossmann-like Domain"/>
    <property type="match status" value="1"/>
</dbReference>
<dbReference type="Proteomes" id="UP001148018">
    <property type="component" value="Unassembled WGS sequence"/>
</dbReference>
<evidence type="ECO:0000256" key="4">
    <source>
        <dbReference type="SAM" id="Phobius"/>
    </source>
</evidence>
<feature type="transmembrane region" description="Helical" evidence="4">
    <location>
        <begin position="9"/>
        <end position="28"/>
    </location>
</feature>
<comment type="caution">
    <text evidence="5">The sequence shown here is derived from an EMBL/GenBank/DDBJ whole genome shotgun (WGS) entry which is preliminary data.</text>
</comment>
<keyword evidence="6" id="KW-1185">Reference proteome</keyword>
<evidence type="ECO:0000256" key="2">
    <source>
        <dbReference type="ARBA" id="ARBA00023002"/>
    </source>
</evidence>
<protein>
    <submittedName>
        <fullName evidence="5">Uncharacterized protein</fullName>
    </submittedName>
</protein>
<dbReference type="PRINTS" id="PR00080">
    <property type="entry name" value="SDRFAMILY"/>
</dbReference>
<evidence type="ECO:0000256" key="3">
    <source>
        <dbReference type="RuleBase" id="RU000363"/>
    </source>
</evidence>
<sequence>MEGVSTEGIYLGSAVCATLAPALYVWVWERRGGGHLLWLWAVSTLALQGQLYMWGFHGVFGVLAVCCTLCVYCLTIRDVNEVLYMGGKSVLITGCDTGFGHALAKELCHRGVRVFAGVLDVNSSGALELKKHGPPCLHVLQLDVTDHSQVDQAYRDISAAAAQVGEEGLWGLVNNAGVLGCTADAELLPFATFRSCIEVNFLSAVHLCQVFLPLLRRSKGRIVNVASMGGEVPFRCFSAYGASKAALGHFSRVLRLELADWGVKVVVIQPAGFRTSIFKDCEDSKRTIIQNLPPDICNDYGGTYICSLQDGLSKAGQQSAQDLSPVVEDMCHALTSAFPKPLYTPGQMAWLLPFLYHLWPTALSNKLITCHKFVNCDPAEEVISAPSLNAFNPKAG</sequence>
<name>A0A9Q0DU10_9TELE</name>
<dbReference type="EMBL" id="JANIIK010000110">
    <property type="protein sequence ID" value="KAJ3595819.1"/>
    <property type="molecule type" value="Genomic_DNA"/>
</dbReference>
<dbReference type="GO" id="GO:0016491">
    <property type="term" value="F:oxidoreductase activity"/>
    <property type="evidence" value="ECO:0007669"/>
    <property type="project" value="UniProtKB-KW"/>
</dbReference>
<gene>
    <name evidence="5" type="ORF">NHX12_002233</name>
</gene>
<dbReference type="GO" id="GO:0008202">
    <property type="term" value="P:steroid metabolic process"/>
    <property type="evidence" value="ECO:0007669"/>
    <property type="project" value="TreeGrafter"/>
</dbReference>
<keyword evidence="4" id="KW-0812">Transmembrane</keyword>
<dbReference type="AlphaFoldDB" id="A0A9Q0DU10"/>
<dbReference type="InterPro" id="IPR020904">
    <property type="entry name" value="Sc_DH/Rdtase_CS"/>
</dbReference>
<evidence type="ECO:0000313" key="5">
    <source>
        <dbReference type="EMBL" id="KAJ3595819.1"/>
    </source>
</evidence>
<keyword evidence="4" id="KW-0472">Membrane</keyword>
<dbReference type="SUPFAM" id="SSF51735">
    <property type="entry name" value="NAD(P)-binding Rossmann-fold domains"/>
    <property type="match status" value="1"/>
</dbReference>